<dbReference type="EMBL" id="JBICCN010000027">
    <property type="protein sequence ID" value="KAL3101177.1"/>
    <property type="molecule type" value="Genomic_DNA"/>
</dbReference>
<evidence type="ECO:0000313" key="1">
    <source>
        <dbReference type="EMBL" id="KAL3101177.1"/>
    </source>
</evidence>
<dbReference type="AlphaFoldDB" id="A0ABD2KE15"/>
<keyword evidence="2" id="KW-1185">Reference proteome</keyword>
<dbReference type="Proteomes" id="UP001620645">
    <property type="component" value="Unassembled WGS sequence"/>
</dbReference>
<accession>A0ABD2KE15</accession>
<comment type="caution">
    <text evidence="1">The sequence shown here is derived from an EMBL/GenBank/DDBJ whole genome shotgun (WGS) entry which is preliminary data.</text>
</comment>
<protein>
    <submittedName>
        <fullName evidence="1">Uncharacterized protein</fullName>
    </submittedName>
</protein>
<evidence type="ECO:0000313" key="2">
    <source>
        <dbReference type="Proteomes" id="UP001620645"/>
    </source>
</evidence>
<gene>
    <name evidence="1" type="ORF">niasHS_001637</name>
</gene>
<sequence length="121" mass="13894">MDNEKYAMLVRSVHKIVSLADELIEQNNELTEYVQGLELQGQQLPELEIPARDMVSALLQNYSGQRHATGVQAKMELLREAINNISKLADLFVARNCYLIKRIHAHLMGMERFRTNDRGIN</sequence>
<name>A0ABD2KE15_HETSC</name>
<reference evidence="1 2" key="1">
    <citation type="submission" date="2024-10" db="EMBL/GenBank/DDBJ databases">
        <authorList>
            <person name="Kim D."/>
        </authorList>
    </citation>
    <scope>NUCLEOTIDE SEQUENCE [LARGE SCALE GENOMIC DNA]</scope>
    <source>
        <strain evidence="1">Taebaek</strain>
    </source>
</reference>
<organism evidence="1 2">
    <name type="scientific">Heterodera schachtii</name>
    <name type="common">Sugarbeet cyst nematode worm</name>
    <name type="synonym">Tylenchus schachtii</name>
    <dbReference type="NCBI Taxonomy" id="97005"/>
    <lineage>
        <taxon>Eukaryota</taxon>
        <taxon>Metazoa</taxon>
        <taxon>Ecdysozoa</taxon>
        <taxon>Nematoda</taxon>
        <taxon>Chromadorea</taxon>
        <taxon>Rhabditida</taxon>
        <taxon>Tylenchina</taxon>
        <taxon>Tylenchomorpha</taxon>
        <taxon>Tylenchoidea</taxon>
        <taxon>Heteroderidae</taxon>
        <taxon>Heteroderinae</taxon>
        <taxon>Heterodera</taxon>
    </lineage>
</organism>
<proteinExistence type="predicted"/>